<protein>
    <submittedName>
        <fullName evidence="2">Uncharacterized protein</fullName>
    </submittedName>
</protein>
<accession>A0A6A6V7H8</accession>
<name>A0A6A6V7H8_9PLEO</name>
<sequence>MALTELAIGIYSSVEKGPPVKALLAQPDTWQMVRNPQTIHELFASLNKSNALLHHLNVFLNNRIGGSQAVATPTKDSSELQRLEQIEEIEKLKKKLEKKDKSIQKFTEATRKKDEEIKKKDEEIKELRTRLKYAREEASSVKALREEIAELKRLKEKSRYYLEWTERDNEKLKSSLKDKERLVRAEKDSIADLNTRLRDIWQIKKDLTEGLQERNDRVLALQIQVEDLKAEVAKYQEASNSQDQELHDQSNTKPVDQAPNLRKNIEAEHRYLVREIEGVKDTLKVQNEHIRKARETLAICTLRTKHGKTRVVKRAAQQPSQVHRGLYLRNGEVKA</sequence>
<proteinExistence type="predicted"/>
<reference evidence="2" key="1">
    <citation type="journal article" date="2020" name="Stud. Mycol.">
        <title>101 Dothideomycetes genomes: a test case for predicting lifestyles and emergence of pathogens.</title>
        <authorList>
            <person name="Haridas S."/>
            <person name="Albert R."/>
            <person name="Binder M."/>
            <person name="Bloem J."/>
            <person name="Labutti K."/>
            <person name="Salamov A."/>
            <person name="Andreopoulos B."/>
            <person name="Baker S."/>
            <person name="Barry K."/>
            <person name="Bills G."/>
            <person name="Bluhm B."/>
            <person name="Cannon C."/>
            <person name="Castanera R."/>
            <person name="Culley D."/>
            <person name="Daum C."/>
            <person name="Ezra D."/>
            <person name="Gonzalez J."/>
            <person name="Henrissat B."/>
            <person name="Kuo A."/>
            <person name="Liang C."/>
            <person name="Lipzen A."/>
            <person name="Lutzoni F."/>
            <person name="Magnuson J."/>
            <person name="Mondo S."/>
            <person name="Nolan M."/>
            <person name="Ohm R."/>
            <person name="Pangilinan J."/>
            <person name="Park H.-J."/>
            <person name="Ramirez L."/>
            <person name="Alfaro M."/>
            <person name="Sun H."/>
            <person name="Tritt A."/>
            <person name="Yoshinaga Y."/>
            <person name="Zwiers L.-H."/>
            <person name="Turgeon B."/>
            <person name="Goodwin S."/>
            <person name="Spatafora J."/>
            <person name="Crous P."/>
            <person name="Grigoriev I."/>
        </authorList>
    </citation>
    <scope>NUCLEOTIDE SEQUENCE</scope>
    <source>
        <strain evidence="2">CBS 119925</strain>
    </source>
</reference>
<evidence type="ECO:0000256" key="1">
    <source>
        <dbReference type="SAM" id="MobiDB-lite"/>
    </source>
</evidence>
<dbReference type="Proteomes" id="UP000799440">
    <property type="component" value="Unassembled WGS sequence"/>
</dbReference>
<organism evidence="2 3">
    <name type="scientific">Sporormia fimetaria CBS 119925</name>
    <dbReference type="NCBI Taxonomy" id="1340428"/>
    <lineage>
        <taxon>Eukaryota</taxon>
        <taxon>Fungi</taxon>
        <taxon>Dikarya</taxon>
        <taxon>Ascomycota</taxon>
        <taxon>Pezizomycotina</taxon>
        <taxon>Dothideomycetes</taxon>
        <taxon>Pleosporomycetidae</taxon>
        <taxon>Pleosporales</taxon>
        <taxon>Sporormiaceae</taxon>
        <taxon>Sporormia</taxon>
    </lineage>
</organism>
<feature type="region of interest" description="Disordered" evidence="1">
    <location>
        <begin position="234"/>
        <end position="262"/>
    </location>
</feature>
<keyword evidence="3" id="KW-1185">Reference proteome</keyword>
<dbReference type="EMBL" id="MU006579">
    <property type="protein sequence ID" value="KAF2746023.1"/>
    <property type="molecule type" value="Genomic_DNA"/>
</dbReference>
<evidence type="ECO:0000313" key="2">
    <source>
        <dbReference type="EMBL" id="KAF2746023.1"/>
    </source>
</evidence>
<gene>
    <name evidence="2" type="ORF">M011DRAFT_478415</name>
</gene>
<evidence type="ECO:0000313" key="3">
    <source>
        <dbReference type="Proteomes" id="UP000799440"/>
    </source>
</evidence>
<dbReference type="AlphaFoldDB" id="A0A6A6V7H8"/>